<dbReference type="PANTHER" id="PTHR42944:SF1">
    <property type="entry name" value="ADENINE DNA GLYCOSYLASE"/>
    <property type="match status" value="1"/>
</dbReference>
<evidence type="ECO:0000256" key="4">
    <source>
        <dbReference type="ARBA" id="ARBA00022023"/>
    </source>
</evidence>
<evidence type="ECO:0000313" key="15">
    <source>
        <dbReference type="EMBL" id="QAA76082.1"/>
    </source>
</evidence>
<keyword evidence="5" id="KW-0004">4Fe-4S</keyword>
<dbReference type="CDD" id="cd03431">
    <property type="entry name" value="NUDIX_DNA_Glycosylase_C-MutY"/>
    <property type="match status" value="1"/>
</dbReference>
<dbReference type="GO" id="GO:0006298">
    <property type="term" value="P:mismatch repair"/>
    <property type="evidence" value="ECO:0007669"/>
    <property type="project" value="TreeGrafter"/>
</dbReference>
<evidence type="ECO:0000256" key="9">
    <source>
        <dbReference type="ARBA" id="ARBA00023004"/>
    </source>
</evidence>
<dbReference type="Gene3D" id="3.90.79.10">
    <property type="entry name" value="Nucleoside Triphosphate Pyrophosphohydrolase"/>
    <property type="match status" value="1"/>
</dbReference>
<keyword evidence="6" id="KW-0479">Metal-binding</keyword>
<feature type="domain" description="HhH-GPD" evidence="14">
    <location>
        <begin position="45"/>
        <end position="188"/>
    </location>
</feature>
<evidence type="ECO:0000256" key="7">
    <source>
        <dbReference type="ARBA" id="ARBA00022763"/>
    </source>
</evidence>
<dbReference type="InterPro" id="IPR011257">
    <property type="entry name" value="DNA_glycosylase"/>
</dbReference>
<evidence type="ECO:0000256" key="8">
    <source>
        <dbReference type="ARBA" id="ARBA00022801"/>
    </source>
</evidence>
<dbReference type="SMART" id="SM00478">
    <property type="entry name" value="ENDO3c"/>
    <property type="match status" value="1"/>
</dbReference>
<dbReference type="GO" id="GO:0006284">
    <property type="term" value="P:base-excision repair"/>
    <property type="evidence" value="ECO:0007669"/>
    <property type="project" value="UniProtKB-UniRule"/>
</dbReference>
<dbReference type="InterPro" id="IPR015797">
    <property type="entry name" value="NUDIX_hydrolase-like_dom_sf"/>
</dbReference>
<dbReference type="Pfam" id="PF00633">
    <property type="entry name" value="HHH"/>
    <property type="match status" value="1"/>
</dbReference>
<keyword evidence="11" id="KW-0234">DNA repair</keyword>
<organism evidence="15 16">
    <name type="scientific">Bipolaricaulis sibiricus</name>
    <dbReference type="NCBI Taxonomy" id="2501609"/>
    <lineage>
        <taxon>Bacteria</taxon>
        <taxon>Candidatus Bipolaricaulota</taxon>
        <taxon>Candidatus Bipolaricaulia</taxon>
        <taxon>Candidatus Bipolaricaulales</taxon>
        <taxon>Candidatus Bipolaricaulaceae</taxon>
        <taxon>Candidatus Bipolaricaulis</taxon>
    </lineage>
</organism>
<dbReference type="Pfam" id="PF00730">
    <property type="entry name" value="HhH-GPD"/>
    <property type="match status" value="1"/>
</dbReference>
<dbReference type="CDD" id="cd00056">
    <property type="entry name" value="ENDO3c"/>
    <property type="match status" value="1"/>
</dbReference>
<dbReference type="PANTHER" id="PTHR42944">
    <property type="entry name" value="ADENINE DNA GLYCOSYLASE"/>
    <property type="match status" value="1"/>
</dbReference>
<dbReference type="GO" id="GO:0046872">
    <property type="term" value="F:metal ion binding"/>
    <property type="evidence" value="ECO:0007669"/>
    <property type="project" value="UniProtKB-UniRule"/>
</dbReference>
<comment type="cofactor">
    <cofactor evidence="13">
        <name>[4Fe-4S] cluster</name>
        <dbReference type="ChEBI" id="CHEBI:49883"/>
    </cofactor>
    <text evidence="13">Binds 1 [4Fe-4S] cluster.</text>
</comment>
<dbReference type="Gene3D" id="1.10.1670.10">
    <property type="entry name" value="Helix-hairpin-Helix base-excision DNA repair enzymes (C-terminal)"/>
    <property type="match status" value="1"/>
</dbReference>
<proteinExistence type="inferred from homology"/>
<dbReference type="EMBL" id="CP034928">
    <property type="protein sequence ID" value="QAA76082.1"/>
    <property type="molecule type" value="Genomic_DNA"/>
</dbReference>
<dbReference type="GO" id="GO:0051539">
    <property type="term" value="F:4 iron, 4 sulfur cluster binding"/>
    <property type="evidence" value="ECO:0007669"/>
    <property type="project" value="UniProtKB-UniRule"/>
</dbReference>
<keyword evidence="7 13" id="KW-0227">DNA damage</keyword>
<evidence type="ECO:0000256" key="11">
    <source>
        <dbReference type="ARBA" id="ARBA00023204"/>
    </source>
</evidence>
<comment type="similarity">
    <text evidence="2 13">Belongs to the Nth/MutY family.</text>
</comment>
<dbReference type="InterPro" id="IPR023170">
    <property type="entry name" value="HhH_base_excis_C"/>
</dbReference>
<evidence type="ECO:0000256" key="13">
    <source>
        <dbReference type="RuleBase" id="RU365096"/>
    </source>
</evidence>
<evidence type="ECO:0000313" key="16">
    <source>
        <dbReference type="Proteomes" id="UP000287233"/>
    </source>
</evidence>
<comment type="function">
    <text evidence="13">Adenine glycosylase active on G-A mispairs.</text>
</comment>
<gene>
    <name evidence="15" type="ORF">BIP78_0316</name>
</gene>
<dbReference type="GO" id="GO:0000701">
    <property type="term" value="F:purine-specific mismatch base pair DNA N-glycosylase activity"/>
    <property type="evidence" value="ECO:0007669"/>
    <property type="project" value="UniProtKB-EC"/>
</dbReference>
<dbReference type="InterPro" id="IPR004035">
    <property type="entry name" value="Endouclease-III_FeS-bd_BS"/>
</dbReference>
<dbReference type="InterPro" id="IPR044298">
    <property type="entry name" value="MIG/MutY"/>
</dbReference>
<reference evidence="16" key="1">
    <citation type="submission" date="2018-12" db="EMBL/GenBank/DDBJ databases">
        <title>Complete genome sequence of an uncultured bacterium of the candidate phylum Bipolaricaulota.</title>
        <authorList>
            <person name="Kadnikov V.V."/>
            <person name="Mardanov A.V."/>
            <person name="Beletsky A.V."/>
            <person name="Frank Y.A."/>
            <person name="Karnachuk O.V."/>
            <person name="Ravin N.V."/>
        </authorList>
    </citation>
    <scope>NUCLEOTIDE SEQUENCE [LARGE SCALE GENOMIC DNA]</scope>
</reference>
<evidence type="ECO:0000256" key="10">
    <source>
        <dbReference type="ARBA" id="ARBA00023014"/>
    </source>
</evidence>
<dbReference type="Pfam" id="PF14815">
    <property type="entry name" value="NUDIX_4"/>
    <property type="match status" value="1"/>
</dbReference>
<sequence>MPDLDDLEALSTFRRDLATWFRQHRRDLSWRRVRDPYAILVSEILLQQTRVEQARGYYARFTAAFPDLATLARAAEEDVLHVWAGAGYYRRARNLHRLAHAVAETGLPTTAAELEKLPGIGPYTAAAVASIAYGEPVAAVDGNVRRVLARLFAVEVPNARWLRETAERLLDCADPGAWNQAVMELGSLVCTPKNPACAACPVVRFCRGNGDPRRYPAPRVRPQRAVSAAALVLKGAGGYVLERRDGRALGGLWGFPLEEGRGALEVLLSRYGVTDARPLGTVEHAFTHKRLTIRVYEAPWSGPAEDPRARPLSVLDRKILSLASVSPAT</sequence>
<dbReference type="InterPro" id="IPR000445">
    <property type="entry name" value="HhH_motif"/>
</dbReference>
<evidence type="ECO:0000256" key="12">
    <source>
        <dbReference type="ARBA" id="ARBA00023295"/>
    </source>
</evidence>
<evidence type="ECO:0000256" key="2">
    <source>
        <dbReference type="ARBA" id="ARBA00008343"/>
    </source>
</evidence>
<dbReference type="GO" id="GO:0035485">
    <property type="term" value="F:adenine/guanine mispair binding"/>
    <property type="evidence" value="ECO:0007669"/>
    <property type="project" value="TreeGrafter"/>
</dbReference>
<dbReference type="Proteomes" id="UP000287233">
    <property type="component" value="Chromosome"/>
</dbReference>
<evidence type="ECO:0000256" key="6">
    <source>
        <dbReference type="ARBA" id="ARBA00022723"/>
    </source>
</evidence>
<dbReference type="AlphaFoldDB" id="A0A410FSX0"/>
<evidence type="ECO:0000256" key="3">
    <source>
        <dbReference type="ARBA" id="ARBA00012045"/>
    </source>
</evidence>
<dbReference type="Gene3D" id="1.10.340.30">
    <property type="entry name" value="Hypothetical protein, domain 2"/>
    <property type="match status" value="1"/>
</dbReference>
<dbReference type="PROSITE" id="PS00764">
    <property type="entry name" value="ENDONUCLEASE_III_1"/>
    <property type="match status" value="1"/>
</dbReference>
<keyword evidence="12 13" id="KW-0326">Glycosidase</keyword>
<accession>A0A410FSX0</accession>
<keyword evidence="10" id="KW-0411">Iron-sulfur</keyword>
<keyword evidence="8" id="KW-0378">Hydrolase</keyword>
<comment type="catalytic activity">
    <reaction evidence="1 13">
        <text>Hydrolyzes free adenine bases from 7,8-dihydro-8-oxoguanine:adenine mismatched double-stranded DNA, leaving an apurinic site.</text>
        <dbReference type="EC" id="3.2.2.31"/>
    </reaction>
</comment>
<dbReference type="KEGG" id="bih:BIP78_0316"/>
<protein>
    <recommendedName>
        <fullName evidence="4 13">Adenine DNA glycosylase</fullName>
        <ecNumber evidence="3 13">3.2.2.31</ecNumber>
    </recommendedName>
</protein>
<dbReference type="InterPro" id="IPR029119">
    <property type="entry name" value="MutY_C"/>
</dbReference>
<dbReference type="SUPFAM" id="SSF55811">
    <property type="entry name" value="Nudix"/>
    <property type="match status" value="1"/>
</dbReference>
<name>A0A410FSX0_BIPS1</name>
<evidence type="ECO:0000256" key="1">
    <source>
        <dbReference type="ARBA" id="ARBA00000843"/>
    </source>
</evidence>
<dbReference type="SUPFAM" id="SSF48150">
    <property type="entry name" value="DNA-glycosylase"/>
    <property type="match status" value="1"/>
</dbReference>
<dbReference type="InterPro" id="IPR003265">
    <property type="entry name" value="HhH-GPD_domain"/>
</dbReference>
<keyword evidence="9 13" id="KW-0408">Iron</keyword>
<dbReference type="EC" id="3.2.2.31" evidence="3 13"/>
<evidence type="ECO:0000256" key="5">
    <source>
        <dbReference type="ARBA" id="ARBA00022485"/>
    </source>
</evidence>
<evidence type="ECO:0000259" key="14">
    <source>
        <dbReference type="SMART" id="SM00478"/>
    </source>
</evidence>
<dbReference type="GO" id="GO:0032357">
    <property type="term" value="F:oxidized purine DNA binding"/>
    <property type="evidence" value="ECO:0007669"/>
    <property type="project" value="TreeGrafter"/>
</dbReference>
<dbReference type="GO" id="GO:0034039">
    <property type="term" value="F:8-oxo-7,8-dihydroguanine DNA N-glycosylase activity"/>
    <property type="evidence" value="ECO:0007669"/>
    <property type="project" value="TreeGrafter"/>
</dbReference>